<dbReference type="PIRSF" id="PIRSF006728">
    <property type="entry name" value="CinA"/>
    <property type="match status" value="1"/>
</dbReference>
<dbReference type="InterPro" id="IPR001453">
    <property type="entry name" value="MoaB/Mog_dom"/>
</dbReference>
<name>A0ABS6G6D4_9FIRM</name>
<dbReference type="InterPro" id="IPR008135">
    <property type="entry name" value="Competence-induced_CinA"/>
</dbReference>
<dbReference type="NCBIfam" id="NF001813">
    <property type="entry name" value="PRK00549.1"/>
    <property type="match status" value="1"/>
</dbReference>
<organism evidence="3 4">
    <name type="scientific">Alkaliphilus flagellatus</name>
    <dbReference type="NCBI Taxonomy" id="2841507"/>
    <lineage>
        <taxon>Bacteria</taxon>
        <taxon>Bacillati</taxon>
        <taxon>Bacillota</taxon>
        <taxon>Clostridia</taxon>
        <taxon>Peptostreptococcales</taxon>
        <taxon>Natronincolaceae</taxon>
        <taxon>Alkaliphilus</taxon>
    </lineage>
</organism>
<dbReference type="Pfam" id="PF02464">
    <property type="entry name" value="CinA"/>
    <property type="match status" value="1"/>
</dbReference>
<dbReference type="EMBL" id="JAHLQK010000004">
    <property type="protein sequence ID" value="MBU5676951.1"/>
    <property type="molecule type" value="Genomic_DNA"/>
</dbReference>
<dbReference type="PANTHER" id="PTHR13939">
    <property type="entry name" value="NICOTINAMIDE-NUCLEOTIDE AMIDOHYDROLASE PNCC"/>
    <property type="match status" value="1"/>
</dbReference>
<dbReference type="InterPro" id="IPR008136">
    <property type="entry name" value="CinA_C"/>
</dbReference>
<proteinExistence type="inferred from homology"/>
<dbReference type="Pfam" id="PF18146">
    <property type="entry name" value="CinA_KH"/>
    <property type="match status" value="1"/>
</dbReference>
<evidence type="ECO:0000259" key="2">
    <source>
        <dbReference type="SMART" id="SM00852"/>
    </source>
</evidence>
<dbReference type="PANTHER" id="PTHR13939:SF0">
    <property type="entry name" value="NMN AMIDOHYDROLASE-LIKE PROTEIN YFAY"/>
    <property type="match status" value="1"/>
</dbReference>
<dbReference type="InterPro" id="IPR050101">
    <property type="entry name" value="CinA"/>
</dbReference>
<dbReference type="InterPro" id="IPR041424">
    <property type="entry name" value="CinA_KH"/>
</dbReference>
<dbReference type="HAMAP" id="MF_00226_B">
    <property type="entry name" value="CinA_B"/>
    <property type="match status" value="1"/>
</dbReference>
<evidence type="ECO:0000313" key="3">
    <source>
        <dbReference type="EMBL" id="MBU5676951.1"/>
    </source>
</evidence>
<gene>
    <name evidence="1" type="primary">cinA</name>
    <name evidence="3" type="ORF">KQI88_11035</name>
</gene>
<dbReference type="NCBIfam" id="TIGR00199">
    <property type="entry name" value="PncC_domain"/>
    <property type="match status" value="1"/>
</dbReference>
<dbReference type="NCBIfam" id="TIGR00177">
    <property type="entry name" value="molyb_syn"/>
    <property type="match status" value="1"/>
</dbReference>
<dbReference type="SMART" id="SM00852">
    <property type="entry name" value="MoCF_biosynth"/>
    <property type="match status" value="1"/>
</dbReference>
<dbReference type="NCBIfam" id="TIGR00200">
    <property type="entry name" value="cinA_nterm"/>
    <property type="match status" value="1"/>
</dbReference>
<keyword evidence="4" id="KW-1185">Reference proteome</keyword>
<comment type="caution">
    <text evidence="3">The sequence shown here is derived from an EMBL/GenBank/DDBJ whole genome shotgun (WGS) entry which is preliminary data.</text>
</comment>
<reference evidence="3 4" key="1">
    <citation type="submission" date="2021-06" db="EMBL/GenBank/DDBJ databases">
        <authorList>
            <person name="Sun Q."/>
            <person name="Li D."/>
        </authorList>
    </citation>
    <scope>NUCLEOTIDE SEQUENCE [LARGE SCALE GENOMIC DNA]</scope>
    <source>
        <strain evidence="3 4">MSJ-5</strain>
    </source>
</reference>
<evidence type="ECO:0000313" key="4">
    <source>
        <dbReference type="Proteomes" id="UP000779508"/>
    </source>
</evidence>
<comment type="similarity">
    <text evidence="1">Belongs to the CinA family.</text>
</comment>
<feature type="domain" description="MoaB/Mog" evidence="2">
    <location>
        <begin position="4"/>
        <end position="170"/>
    </location>
</feature>
<accession>A0ABS6G6D4</accession>
<dbReference type="RefSeq" id="WP_216417314.1">
    <property type="nucleotide sequence ID" value="NZ_JAHLQK010000004.1"/>
</dbReference>
<protein>
    <recommendedName>
        <fullName evidence="1">Putative competence-damage inducible protein</fullName>
    </recommendedName>
</protein>
<evidence type="ECO:0000256" key="1">
    <source>
        <dbReference type="HAMAP-Rule" id="MF_00226"/>
    </source>
</evidence>
<dbReference type="CDD" id="cd00885">
    <property type="entry name" value="cinA"/>
    <property type="match status" value="1"/>
</dbReference>
<dbReference type="Pfam" id="PF00994">
    <property type="entry name" value="MoCF_biosynth"/>
    <property type="match status" value="1"/>
</dbReference>
<dbReference type="Proteomes" id="UP000779508">
    <property type="component" value="Unassembled WGS sequence"/>
</dbReference>
<sequence length="413" mass="45174">MKAEIISIGTELLLGEIVNTNAQYIAKELASLGIDVYHQSVVGDNVGRLYEAYRVAFQRADLIITTGGLGPTKDDMTKEIAAKFLNRKLVPHNESLKIIEEFFSKRNLPVNDGNRKQGYFPEGAIILPNPNGTAPACIVEHNDKKLILLPGPPREMVPLFETEVIPYLKKYQDKVFVFKVLNISGIGEGHMEEIIMDIVDNQTNPTVAPYAKTQGLTLRIAASGFTYEEAEKLIVPVEKQIRDRLGDNIYGEGDTTLEAVVAELLIENKLTIATAESCTGGLLSGRLINYPGISSVFMEGVVTYSNQSKIRLLDVKPETLEKYGAVSQEVAKEMAEGIYKSAGTSIGISVTGIAGPAGETETSPVGLTYIGICMNGTTKVKKLNLSGDRNRIRNMITTSALDLLRREIINFSF</sequence>